<proteinExistence type="predicted"/>
<comment type="caution">
    <text evidence="1">The sequence shown here is derived from an EMBL/GenBank/DDBJ whole genome shotgun (WGS) entry which is preliminary data.</text>
</comment>
<evidence type="ECO:0000313" key="2">
    <source>
        <dbReference type="Proteomes" id="UP000307956"/>
    </source>
</evidence>
<name>A0A4S4AAJ9_9RHOO</name>
<dbReference type="Proteomes" id="UP000307956">
    <property type="component" value="Unassembled WGS sequence"/>
</dbReference>
<sequence length="140" mass="15996">MSETTTTIPPTIGQPWPEQGGIFIGSRLIDGQVHHIITPAGIEHDRRADFDQIEAGGVEFGDINGHSDWQVGEQEDLMLAWVTAREHFVQTGGLDSIYWSRSFHHGWPWAVGFEYGYVYYRYRDLVFRVRPFRSVIASSL</sequence>
<accession>A0A4S4AAJ9</accession>
<dbReference type="EMBL" id="SSOD01000022">
    <property type="protein sequence ID" value="THF55944.1"/>
    <property type="molecule type" value="Genomic_DNA"/>
</dbReference>
<reference evidence="1 2" key="1">
    <citation type="submission" date="2019-04" db="EMBL/GenBank/DDBJ databases">
        <title>Azoarcus rhizosphaerae sp. nov. isolated from rhizosphere of Ficus religiosa.</title>
        <authorList>
            <person name="Lin S.-Y."/>
            <person name="Hameed A."/>
            <person name="Hsu Y.-H."/>
            <person name="Young C.-C."/>
        </authorList>
    </citation>
    <scope>NUCLEOTIDE SEQUENCE [LARGE SCALE GENOMIC DNA]</scope>
    <source>
        <strain evidence="1 2">CC-YHH848</strain>
    </source>
</reference>
<organism evidence="1 2">
    <name type="scientific">Pseudothauera rhizosphaerae</name>
    <dbReference type="NCBI Taxonomy" id="2565932"/>
    <lineage>
        <taxon>Bacteria</taxon>
        <taxon>Pseudomonadati</taxon>
        <taxon>Pseudomonadota</taxon>
        <taxon>Betaproteobacteria</taxon>
        <taxon>Rhodocyclales</taxon>
        <taxon>Zoogloeaceae</taxon>
        <taxon>Pseudothauera</taxon>
    </lineage>
</organism>
<dbReference type="OrthoDB" id="7349818at2"/>
<dbReference type="RefSeq" id="WP_136386860.1">
    <property type="nucleotide sequence ID" value="NZ_SSOD01000022.1"/>
</dbReference>
<dbReference type="AlphaFoldDB" id="A0A4S4AAJ9"/>
<gene>
    <name evidence="1" type="ORF">E6O51_20380</name>
</gene>
<protein>
    <submittedName>
        <fullName evidence="1">DUF1566 domain-containing protein</fullName>
    </submittedName>
</protein>
<keyword evidence="2" id="KW-1185">Reference proteome</keyword>
<evidence type="ECO:0000313" key="1">
    <source>
        <dbReference type="EMBL" id="THF55944.1"/>
    </source>
</evidence>